<dbReference type="GO" id="GO:0016829">
    <property type="term" value="F:lyase activity"/>
    <property type="evidence" value="ECO:0007669"/>
    <property type="project" value="UniProtKB-KW"/>
</dbReference>
<gene>
    <name evidence="13" type="ORF">F6J89_20685</name>
</gene>
<evidence type="ECO:0000256" key="7">
    <source>
        <dbReference type="ARBA" id="ARBA00022801"/>
    </source>
</evidence>
<evidence type="ECO:0000256" key="10">
    <source>
        <dbReference type="ARBA" id="ARBA00023239"/>
    </source>
</evidence>
<evidence type="ECO:0000256" key="3">
    <source>
        <dbReference type="ARBA" id="ARBA00011245"/>
    </source>
</evidence>
<dbReference type="InterPro" id="IPR001322">
    <property type="entry name" value="Lamin_tail_dom"/>
</dbReference>
<keyword evidence="4" id="KW-0540">Nuclease</keyword>
<dbReference type="Pfam" id="PF00932">
    <property type="entry name" value="LTD"/>
    <property type="match status" value="1"/>
</dbReference>
<dbReference type="InterPro" id="IPR037227">
    <property type="entry name" value="EndoU-like"/>
</dbReference>
<dbReference type="InterPro" id="IPR036415">
    <property type="entry name" value="Lamin_tail_dom_sf"/>
</dbReference>
<comment type="caution">
    <text evidence="13">The sequence shown here is derived from an EMBL/GenBank/DDBJ whole genome shotgun (WGS) entry which is preliminary data.</text>
</comment>
<dbReference type="PANTHER" id="PTHR12439:SF11">
    <property type="entry name" value="URIDYLATE-SPECIFIC ENDORIBONUCLEASE"/>
    <property type="match status" value="1"/>
</dbReference>
<dbReference type="GO" id="GO:0016787">
    <property type="term" value="F:hydrolase activity"/>
    <property type="evidence" value="ECO:0007669"/>
    <property type="project" value="UniProtKB-KW"/>
</dbReference>
<evidence type="ECO:0000256" key="9">
    <source>
        <dbReference type="ARBA" id="ARBA00023211"/>
    </source>
</evidence>
<comment type="cofactor">
    <cofactor evidence="1">
        <name>Mn(2+)</name>
        <dbReference type="ChEBI" id="CHEBI:29035"/>
    </cofactor>
</comment>
<evidence type="ECO:0000256" key="6">
    <source>
        <dbReference type="ARBA" id="ARBA00022759"/>
    </source>
</evidence>
<reference evidence="13" key="1">
    <citation type="submission" date="2019-11" db="EMBL/GenBank/DDBJ databases">
        <title>Genomic insights into an expanded diversity of filamentous marine cyanobacteria reveals the extraordinary biosynthetic potential of Moorea and Okeania.</title>
        <authorList>
            <person name="Ferreira Leao T."/>
            <person name="Wang M."/>
            <person name="Moss N."/>
            <person name="Da Silva R."/>
            <person name="Sanders J."/>
            <person name="Nurk S."/>
            <person name="Gurevich A."/>
            <person name="Humphrey G."/>
            <person name="Reher R."/>
            <person name="Zhu Q."/>
            <person name="Belda-Ferre P."/>
            <person name="Glukhov E."/>
            <person name="Rex R."/>
            <person name="Dorrestein P.C."/>
            <person name="Knight R."/>
            <person name="Pevzner P."/>
            <person name="Gerwick W.H."/>
            <person name="Gerwick L."/>
        </authorList>
    </citation>
    <scope>NUCLEOTIDE SEQUENCE</scope>
    <source>
        <strain evidence="13">SIO1C4</strain>
    </source>
</reference>
<dbReference type="CDD" id="cd21159">
    <property type="entry name" value="XendoU"/>
    <property type="match status" value="1"/>
</dbReference>
<evidence type="ECO:0000256" key="4">
    <source>
        <dbReference type="ARBA" id="ARBA00022722"/>
    </source>
</evidence>
<dbReference type="SUPFAM" id="SSF74853">
    <property type="entry name" value="Lamin A/C globular tail domain"/>
    <property type="match status" value="1"/>
</dbReference>
<keyword evidence="9" id="KW-0464">Manganese</keyword>
<dbReference type="PANTHER" id="PTHR12439">
    <property type="entry name" value="PLACENTAL PROTEIN 11-RELATED"/>
    <property type="match status" value="1"/>
</dbReference>
<sequence>MSHTDIYQQIWESDENQFSVSARNSSGDWEDKNADILLDEQVKASGKPGIDLATRPLFYKVNEDKLFDKKLTYVNFIQLLDNYTIRTLDPEFTPDQEEQEQRDFINLIISTKPIQITLEYINQELGANLSQIQFKAKLQRIWFELYTNYYNGKSTHFASGFEHVFVGEGKFNIRSGNNLDNLGTISGYHSWVKFYLDEQNQRVNFLGYKYDLKGKAGSNNPNVVTLQMLQDVTDMRGNIIAQLFKKKGGFFVGPSPECEIAMATVAYFQSIDGLIRDRQRISINDANYNLVLYRSTNPNGSRGEFIRSFFPIFLGNDGVKEPEMNRPEIVPIDNIIKNDGSVVIVAALPNPEGSDTGGREWVELKNVTNSPINLTGWEMQDKMGRPESLSGTLEPNEVKRFPVRRSSNSSMQMTNKSGLIAVFDNQLQQVATVKYSRANSGEIIQFTN</sequence>
<evidence type="ECO:0000259" key="12">
    <source>
        <dbReference type="PROSITE" id="PS51959"/>
    </source>
</evidence>
<dbReference type="GO" id="GO:0003723">
    <property type="term" value="F:RNA binding"/>
    <property type="evidence" value="ECO:0007669"/>
    <property type="project" value="UniProtKB-KW"/>
</dbReference>
<keyword evidence="7" id="KW-0378">Hydrolase</keyword>
<feature type="domain" description="EndoU" evidence="12">
    <location>
        <begin position="1"/>
        <end position="315"/>
    </location>
</feature>
<dbReference type="Pfam" id="PF09412">
    <property type="entry name" value="XendoU"/>
    <property type="match status" value="1"/>
</dbReference>
<dbReference type="GO" id="GO:0004521">
    <property type="term" value="F:RNA endonuclease activity"/>
    <property type="evidence" value="ECO:0007669"/>
    <property type="project" value="InterPro"/>
</dbReference>
<comment type="similarity">
    <text evidence="2">Belongs to the ENDOU family.</text>
</comment>
<dbReference type="EMBL" id="JAAHFQ010000461">
    <property type="protein sequence ID" value="NER29965.1"/>
    <property type="molecule type" value="Genomic_DNA"/>
</dbReference>
<evidence type="ECO:0000259" key="11">
    <source>
        <dbReference type="PROSITE" id="PS51841"/>
    </source>
</evidence>
<protein>
    <submittedName>
        <fullName evidence="13">Endoribonuclease</fullName>
    </submittedName>
</protein>
<feature type="domain" description="LTD" evidence="11">
    <location>
        <begin position="338"/>
        <end position="437"/>
    </location>
</feature>
<comment type="subunit">
    <text evidence="3">Monomer.</text>
</comment>
<evidence type="ECO:0000313" key="13">
    <source>
        <dbReference type="EMBL" id="NER29965.1"/>
    </source>
</evidence>
<accession>A0A6B3NGD2</accession>
<organism evidence="13">
    <name type="scientific">Symploca sp. SIO1C4</name>
    <dbReference type="NCBI Taxonomy" id="2607765"/>
    <lineage>
        <taxon>Bacteria</taxon>
        <taxon>Bacillati</taxon>
        <taxon>Cyanobacteriota</taxon>
        <taxon>Cyanophyceae</taxon>
        <taxon>Coleofasciculales</taxon>
        <taxon>Coleofasciculaceae</taxon>
        <taxon>Symploca</taxon>
    </lineage>
</organism>
<dbReference type="PROSITE" id="PS51841">
    <property type="entry name" value="LTD"/>
    <property type="match status" value="1"/>
</dbReference>
<evidence type="ECO:0000256" key="1">
    <source>
        <dbReference type="ARBA" id="ARBA00001936"/>
    </source>
</evidence>
<dbReference type="SUPFAM" id="SSF142877">
    <property type="entry name" value="EndoU-like"/>
    <property type="match status" value="1"/>
</dbReference>
<name>A0A6B3NGD2_9CYAN</name>
<dbReference type="PROSITE" id="PS51959">
    <property type="entry name" value="ENDOU"/>
    <property type="match status" value="1"/>
</dbReference>
<dbReference type="InterPro" id="IPR039787">
    <property type="entry name" value="ENDOU"/>
</dbReference>
<keyword evidence="5" id="KW-0479">Metal-binding</keyword>
<keyword evidence="8" id="KW-0694">RNA-binding</keyword>
<evidence type="ECO:0000256" key="2">
    <source>
        <dbReference type="ARBA" id="ARBA00010168"/>
    </source>
</evidence>
<evidence type="ECO:0000256" key="8">
    <source>
        <dbReference type="ARBA" id="ARBA00022884"/>
    </source>
</evidence>
<keyword evidence="10" id="KW-0456">Lyase</keyword>
<keyword evidence="6" id="KW-0255">Endonuclease</keyword>
<dbReference type="InterPro" id="IPR018998">
    <property type="entry name" value="EndoU_C"/>
</dbReference>
<dbReference type="GO" id="GO:0046872">
    <property type="term" value="F:metal ion binding"/>
    <property type="evidence" value="ECO:0007669"/>
    <property type="project" value="UniProtKB-KW"/>
</dbReference>
<dbReference type="AlphaFoldDB" id="A0A6B3NGD2"/>
<evidence type="ECO:0000256" key="5">
    <source>
        <dbReference type="ARBA" id="ARBA00022723"/>
    </source>
</evidence>
<proteinExistence type="inferred from homology"/>